<comment type="subcellular location">
    <subcellularLocation>
        <location evidence="1">Secreted</location>
        <location evidence="1">Extracellular space</location>
    </subcellularLocation>
</comment>
<evidence type="ECO:0000256" key="2">
    <source>
        <dbReference type="ARBA" id="ARBA00007664"/>
    </source>
</evidence>
<evidence type="ECO:0000256" key="10">
    <source>
        <dbReference type="ARBA" id="ARBA00084094"/>
    </source>
</evidence>
<dbReference type="Proteomes" id="UP001497472">
    <property type="component" value="Unassembled WGS sequence"/>
</dbReference>
<evidence type="ECO:0000256" key="5">
    <source>
        <dbReference type="ARBA" id="ARBA00022801"/>
    </source>
</evidence>
<feature type="domain" description="Peptidase S1" evidence="12">
    <location>
        <begin position="17"/>
        <end position="238"/>
    </location>
</feature>
<name>A0AAV1JI52_9NEOP</name>
<reference evidence="13 14" key="1">
    <citation type="submission" date="2023-11" db="EMBL/GenBank/DDBJ databases">
        <authorList>
            <person name="Okamura Y."/>
        </authorList>
    </citation>
    <scope>NUCLEOTIDE SEQUENCE [LARGE SCALE GENOMIC DNA]</scope>
</reference>
<dbReference type="GO" id="GO:0004252">
    <property type="term" value="F:serine-type endopeptidase activity"/>
    <property type="evidence" value="ECO:0007669"/>
    <property type="project" value="InterPro"/>
</dbReference>
<dbReference type="InterPro" id="IPR001314">
    <property type="entry name" value="Peptidase_S1A"/>
</dbReference>
<dbReference type="AlphaFoldDB" id="A0AAV1JI52"/>
<proteinExistence type="inferred from homology"/>
<dbReference type="Pfam" id="PF00089">
    <property type="entry name" value="Trypsin"/>
    <property type="match status" value="2"/>
</dbReference>
<dbReference type="Gene3D" id="2.40.10.10">
    <property type="entry name" value="Trypsin-like serine proteases"/>
    <property type="match status" value="3"/>
</dbReference>
<dbReference type="InterPro" id="IPR001254">
    <property type="entry name" value="Trypsin_dom"/>
</dbReference>
<dbReference type="SMART" id="SM00020">
    <property type="entry name" value="Tryp_SPc"/>
    <property type="match status" value="2"/>
</dbReference>
<dbReference type="GO" id="GO:0090729">
    <property type="term" value="F:toxin activity"/>
    <property type="evidence" value="ECO:0007669"/>
    <property type="project" value="UniProtKB-KW"/>
</dbReference>
<organism evidence="13 14">
    <name type="scientific">Leptosia nina</name>
    <dbReference type="NCBI Taxonomy" id="320188"/>
    <lineage>
        <taxon>Eukaryota</taxon>
        <taxon>Metazoa</taxon>
        <taxon>Ecdysozoa</taxon>
        <taxon>Arthropoda</taxon>
        <taxon>Hexapoda</taxon>
        <taxon>Insecta</taxon>
        <taxon>Pterygota</taxon>
        <taxon>Neoptera</taxon>
        <taxon>Endopterygota</taxon>
        <taxon>Lepidoptera</taxon>
        <taxon>Glossata</taxon>
        <taxon>Ditrysia</taxon>
        <taxon>Papilionoidea</taxon>
        <taxon>Pieridae</taxon>
        <taxon>Pierinae</taxon>
        <taxon>Leptosia</taxon>
    </lineage>
</organism>
<dbReference type="SUPFAM" id="SSF50494">
    <property type="entry name" value="Trypsin-like serine proteases"/>
    <property type="match status" value="2"/>
</dbReference>
<dbReference type="InterPro" id="IPR033116">
    <property type="entry name" value="TRYPSIN_SER"/>
</dbReference>
<evidence type="ECO:0000256" key="1">
    <source>
        <dbReference type="ARBA" id="ARBA00004239"/>
    </source>
</evidence>
<protein>
    <recommendedName>
        <fullName evidence="12">Peptidase S1 domain-containing protein</fullName>
    </recommendedName>
</protein>
<keyword evidence="5 11" id="KW-0378">Hydrolase</keyword>
<comment type="function">
    <text evidence="9">Fibrinolytic activity; shows preferential cleavage of Arg-Gly bonds in all three fibrinogen chains. Contact with the caterpillars causes severe bleeding, due the anticoagulant effect of the protein.</text>
</comment>
<evidence type="ECO:0000256" key="3">
    <source>
        <dbReference type="ARBA" id="ARBA00022656"/>
    </source>
</evidence>
<evidence type="ECO:0000259" key="12">
    <source>
        <dbReference type="PROSITE" id="PS50240"/>
    </source>
</evidence>
<evidence type="ECO:0000256" key="8">
    <source>
        <dbReference type="ARBA" id="ARBA00023240"/>
    </source>
</evidence>
<dbReference type="PROSITE" id="PS00135">
    <property type="entry name" value="TRYPSIN_SER"/>
    <property type="match status" value="1"/>
</dbReference>
<accession>A0AAV1JI52</accession>
<dbReference type="PRINTS" id="PR00722">
    <property type="entry name" value="CHYMOTRYPSIN"/>
</dbReference>
<dbReference type="GO" id="GO:0005576">
    <property type="term" value="C:extracellular region"/>
    <property type="evidence" value="ECO:0007669"/>
    <property type="project" value="UniProtKB-SubCell"/>
</dbReference>
<evidence type="ECO:0000256" key="4">
    <source>
        <dbReference type="ARBA" id="ARBA00022670"/>
    </source>
</evidence>
<comment type="caution">
    <text evidence="13">The sequence shown here is derived from an EMBL/GenBank/DDBJ whole genome shotgun (WGS) entry which is preliminary data.</text>
</comment>
<keyword evidence="14" id="KW-1185">Reference proteome</keyword>
<dbReference type="FunFam" id="2.40.10.10:FF:000068">
    <property type="entry name" value="transmembrane protease serine 2"/>
    <property type="match status" value="2"/>
</dbReference>
<dbReference type="InterPro" id="IPR018114">
    <property type="entry name" value="TRYPSIN_HIS"/>
</dbReference>
<evidence type="ECO:0000256" key="9">
    <source>
        <dbReference type="ARBA" id="ARBA00055534"/>
    </source>
</evidence>
<dbReference type="InterPro" id="IPR043504">
    <property type="entry name" value="Peptidase_S1_PA_chymotrypsin"/>
</dbReference>
<comment type="similarity">
    <text evidence="2">Belongs to the peptidase S1 family.</text>
</comment>
<keyword evidence="8" id="KW-1199">Hemostasis impairing toxin</keyword>
<dbReference type="EMBL" id="CAVLEF010000010">
    <property type="protein sequence ID" value="CAK1548120.1"/>
    <property type="molecule type" value="Genomic_DNA"/>
</dbReference>
<dbReference type="PANTHER" id="PTHR24276:SF91">
    <property type="entry name" value="AT26814P-RELATED"/>
    <property type="match status" value="1"/>
</dbReference>
<keyword evidence="3" id="KW-0800">Toxin</keyword>
<sequence>MRSRDRRAEGTDFETRIVGGQTAPEGFAPYQVSLQTKSNGKNFHFCGGSILNEKWILTATHCTEEVEVSNVTAVVGTNSISSGGDRYQLQECFKRKYNATSVKNDITVCKVMNQITFTDKIKPVDLAKEAPKGGDKSHTDRMGIYKFHELQVLYTTVLSREQCNRNYSQLSEVYPLDNTQICTLAGKQHGACPGDSGGPLVLGDNSTKNDGTRTQIGIVSFGVPCGEGDASNEVGTRIYGGQNAPEGFAPYQVSIQAYNGGKVQHICGGSIINENWILTAAHCSIALKSKRTTIVVGTNYLTSGGEKYNLHYCVDNEHYNSKDITNDISVCKTEKRITFNDKVKMVALAEEDPKPGTKAVLTGWGTTNNKDKKVSDALQVLYTTIESREQCSENYTKVVNSIPIDETQICALAGKDQGGCSGDSGGPLVTRNDWNEDNSYDDETRQIGIMSYGVPCGRGYGDVFTNIAAYVDWINETITSN</sequence>
<keyword evidence="6 11" id="KW-0720">Serine protease</keyword>
<gene>
    <name evidence="13" type="ORF">LNINA_LOCUS7540</name>
</gene>
<dbReference type="CDD" id="cd00190">
    <property type="entry name" value="Tryp_SPc"/>
    <property type="match status" value="2"/>
</dbReference>
<dbReference type="PANTHER" id="PTHR24276">
    <property type="entry name" value="POLYSERASE-RELATED"/>
    <property type="match status" value="1"/>
</dbReference>
<evidence type="ECO:0000256" key="11">
    <source>
        <dbReference type="RuleBase" id="RU363034"/>
    </source>
</evidence>
<keyword evidence="4 11" id="KW-0645">Protease</keyword>
<evidence type="ECO:0000313" key="13">
    <source>
        <dbReference type="EMBL" id="CAK1548120.1"/>
    </source>
</evidence>
<keyword evidence="10" id="KW-1205">Fibrinolytic toxin</keyword>
<keyword evidence="7" id="KW-1015">Disulfide bond</keyword>
<dbReference type="GO" id="GO:0006508">
    <property type="term" value="P:proteolysis"/>
    <property type="evidence" value="ECO:0007669"/>
    <property type="project" value="UniProtKB-KW"/>
</dbReference>
<feature type="domain" description="Peptidase S1" evidence="12">
    <location>
        <begin position="238"/>
        <end position="479"/>
    </location>
</feature>
<dbReference type="FunFam" id="2.40.10.10:FF:000036">
    <property type="entry name" value="Trypsin beta"/>
    <property type="match status" value="1"/>
</dbReference>
<dbReference type="InterPro" id="IPR050430">
    <property type="entry name" value="Peptidase_S1"/>
</dbReference>
<dbReference type="PROSITE" id="PS50240">
    <property type="entry name" value="TRYPSIN_DOM"/>
    <property type="match status" value="2"/>
</dbReference>
<dbReference type="PROSITE" id="PS00134">
    <property type="entry name" value="TRYPSIN_HIS"/>
    <property type="match status" value="1"/>
</dbReference>
<evidence type="ECO:0000313" key="14">
    <source>
        <dbReference type="Proteomes" id="UP001497472"/>
    </source>
</evidence>
<evidence type="ECO:0000256" key="6">
    <source>
        <dbReference type="ARBA" id="ARBA00022825"/>
    </source>
</evidence>
<dbReference type="InterPro" id="IPR009003">
    <property type="entry name" value="Peptidase_S1_PA"/>
</dbReference>
<evidence type="ECO:0000256" key="7">
    <source>
        <dbReference type="ARBA" id="ARBA00023157"/>
    </source>
</evidence>